<dbReference type="PROSITE" id="PS01303">
    <property type="entry name" value="BCCT"/>
    <property type="match status" value="1"/>
</dbReference>
<evidence type="ECO:0000313" key="9">
    <source>
        <dbReference type="EMBL" id="KNZ40642.1"/>
    </source>
</evidence>
<feature type="transmembrane region" description="Helical" evidence="8">
    <location>
        <begin position="304"/>
        <end position="322"/>
    </location>
</feature>
<keyword evidence="6 8" id="KW-1133">Transmembrane helix</keyword>
<evidence type="ECO:0000256" key="1">
    <source>
        <dbReference type="ARBA" id="ARBA00004651"/>
    </source>
</evidence>
<evidence type="ECO:0008006" key="11">
    <source>
        <dbReference type="Google" id="ProtNLM"/>
    </source>
</evidence>
<organism evidence="9 10">
    <name type="scientific">Acetobacterium bakii</name>
    <dbReference type="NCBI Taxonomy" id="52689"/>
    <lineage>
        <taxon>Bacteria</taxon>
        <taxon>Bacillati</taxon>
        <taxon>Bacillota</taxon>
        <taxon>Clostridia</taxon>
        <taxon>Eubacteriales</taxon>
        <taxon>Eubacteriaceae</taxon>
        <taxon>Acetobacterium</taxon>
    </lineage>
</organism>
<feature type="transmembrane region" description="Helical" evidence="8">
    <location>
        <begin position="126"/>
        <end position="147"/>
    </location>
</feature>
<dbReference type="InterPro" id="IPR000060">
    <property type="entry name" value="BCCT_transptr"/>
</dbReference>
<keyword evidence="10" id="KW-1185">Reference proteome</keyword>
<dbReference type="PANTHER" id="PTHR30047:SF7">
    <property type="entry name" value="HIGH-AFFINITY CHOLINE TRANSPORT PROTEIN"/>
    <property type="match status" value="1"/>
</dbReference>
<gene>
    <name evidence="9" type="ORF">AKG39_16575</name>
</gene>
<evidence type="ECO:0000256" key="3">
    <source>
        <dbReference type="ARBA" id="ARBA00022448"/>
    </source>
</evidence>
<comment type="caution">
    <text evidence="9">The sequence shown here is derived from an EMBL/GenBank/DDBJ whole genome shotgun (WGS) entry which is preliminary data.</text>
</comment>
<feature type="transmembrane region" description="Helical" evidence="8">
    <location>
        <begin position="249"/>
        <end position="269"/>
    </location>
</feature>
<keyword evidence="5 8" id="KW-0812">Transmembrane</keyword>
<feature type="transmembrane region" description="Helical" evidence="8">
    <location>
        <begin position="216"/>
        <end position="237"/>
    </location>
</feature>
<dbReference type="NCBIfam" id="TIGR00842">
    <property type="entry name" value="bcct"/>
    <property type="match status" value="1"/>
</dbReference>
<keyword evidence="3" id="KW-0813">Transport</keyword>
<name>A0A0L6TX39_9FIRM</name>
<dbReference type="Proteomes" id="UP000036873">
    <property type="component" value="Unassembled WGS sequence"/>
</dbReference>
<accession>A0A0L6TX39</accession>
<dbReference type="AlphaFoldDB" id="A0A0L6TX39"/>
<feature type="transmembrane region" description="Helical" evidence="8">
    <location>
        <begin position="76"/>
        <end position="94"/>
    </location>
</feature>
<dbReference type="Pfam" id="PF02028">
    <property type="entry name" value="BCCT"/>
    <property type="match status" value="1"/>
</dbReference>
<comment type="similarity">
    <text evidence="2">Belongs to the BCCT transporter (TC 2.A.15) family.</text>
</comment>
<feature type="transmembrane region" description="Helical" evidence="8">
    <location>
        <begin position="463"/>
        <end position="485"/>
    </location>
</feature>
<feature type="transmembrane region" description="Helical" evidence="8">
    <location>
        <begin position="435"/>
        <end position="457"/>
    </location>
</feature>
<keyword evidence="7 8" id="KW-0472">Membrane</keyword>
<keyword evidence="4" id="KW-1003">Cell membrane</keyword>
<dbReference type="EMBL" id="LGYO01000049">
    <property type="protein sequence ID" value="KNZ40642.1"/>
    <property type="molecule type" value="Genomic_DNA"/>
</dbReference>
<proteinExistence type="inferred from homology"/>
<reference evidence="10" key="1">
    <citation type="submission" date="2015-07" db="EMBL/GenBank/DDBJ databases">
        <title>Draft genome sequence of Acetobacterium bakii DSM 8293, a potential psychrophilic chemical producer through syngas fermentation.</title>
        <authorList>
            <person name="Song Y."/>
            <person name="Hwang S."/>
            <person name="Cho B.-K."/>
        </authorList>
    </citation>
    <scope>NUCLEOTIDE SEQUENCE [LARGE SCALE GENOMIC DNA]</scope>
    <source>
        <strain evidence="10">DSM 8239</strain>
    </source>
</reference>
<sequence>MIIIVLGFVLLVCFGLFAAPEISKKTINELNSFITVKLGFIYIWIVLISIILCVYLGTSKYRNIRLGEGKKEYSEFSWASMMFCASMAAGFLYWGSIEWVFHYMDPPYGIIPFSSTAAEYSTTLPLFYWGFSAWSVYLIPAVAFAFIHYNLKQEKFDVSNACRPVLGDRVDGILGKIIDIFFLFGILGGVGTALGIGSPLVSACLNKLFGWEDTNILRFGVMVLVTIIFTISAYNGIKKGIKILSDINIFLMLATMVFLFVVGNTVFIIKMQTTSLGILINQFITMSTNMDPVNNSGYTESWTVFYWAWWMSYSLFMGLFIAKISKGRTIKQLIFGGLGYGFLGSFTFFSVFGNYFLDQQLSGAYEMVKGVLENGGPTTVVDIFSKAPFGSVFVFAILITSIISMATNFDSAAYTMAMVSSKKIQLGQRPSKGLTIFWAFCLAAIPMSLMIFGGSLLELQTLSIILALPTCGVYVILIVSCFKMLETYYQNSQRF</sequence>
<comment type="subcellular location">
    <subcellularLocation>
        <location evidence="1">Cell membrane</location>
        <topology evidence="1">Multi-pass membrane protein</topology>
    </subcellularLocation>
</comment>
<protein>
    <recommendedName>
        <fullName evidence="11">Choline transporter</fullName>
    </recommendedName>
</protein>
<dbReference type="GO" id="GO:0005886">
    <property type="term" value="C:plasma membrane"/>
    <property type="evidence" value="ECO:0007669"/>
    <property type="project" value="UniProtKB-SubCell"/>
</dbReference>
<evidence type="ECO:0000256" key="5">
    <source>
        <dbReference type="ARBA" id="ARBA00022692"/>
    </source>
</evidence>
<feature type="transmembrane region" description="Helical" evidence="8">
    <location>
        <begin position="177"/>
        <end position="196"/>
    </location>
</feature>
<evidence type="ECO:0000256" key="2">
    <source>
        <dbReference type="ARBA" id="ARBA00005658"/>
    </source>
</evidence>
<evidence type="ECO:0000256" key="6">
    <source>
        <dbReference type="ARBA" id="ARBA00022989"/>
    </source>
</evidence>
<evidence type="ECO:0000313" key="10">
    <source>
        <dbReference type="Proteomes" id="UP000036873"/>
    </source>
</evidence>
<feature type="transmembrane region" description="Helical" evidence="8">
    <location>
        <begin position="392"/>
        <end position="414"/>
    </location>
</feature>
<evidence type="ECO:0000256" key="7">
    <source>
        <dbReference type="ARBA" id="ARBA00023136"/>
    </source>
</evidence>
<evidence type="ECO:0000256" key="4">
    <source>
        <dbReference type="ARBA" id="ARBA00022475"/>
    </source>
</evidence>
<dbReference type="InterPro" id="IPR018093">
    <property type="entry name" value="BCCT_CS"/>
</dbReference>
<feature type="transmembrane region" description="Helical" evidence="8">
    <location>
        <begin position="34"/>
        <end position="56"/>
    </location>
</feature>
<evidence type="ECO:0000256" key="8">
    <source>
        <dbReference type="SAM" id="Phobius"/>
    </source>
</evidence>
<feature type="transmembrane region" description="Helical" evidence="8">
    <location>
        <begin position="334"/>
        <end position="357"/>
    </location>
</feature>
<dbReference type="STRING" id="52689.AKG39_16575"/>
<dbReference type="PANTHER" id="PTHR30047">
    <property type="entry name" value="HIGH-AFFINITY CHOLINE TRANSPORT PROTEIN-RELATED"/>
    <property type="match status" value="1"/>
</dbReference>
<dbReference type="GO" id="GO:0022857">
    <property type="term" value="F:transmembrane transporter activity"/>
    <property type="evidence" value="ECO:0007669"/>
    <property type="project" value="InterPro"/>
</dbReference>